<organism evidence="1 2">
    <name type="scientific">Microcoleus asticus IPMA8</name>
    <dbReference type="NCBI Taxonomy" id="2563858"/>
    <lineage>
        <taxon>Bacteria</taxon>
        <taxon>Bacillati</taxon>
        <taxon>Cyanobacteriota</taxon>
        <taxon>Cyanophyceae</taxon>
        <taxon>Oscillatoriophycideae</taxon>
        <taxon>Oscillatoriales</taxon>
        <taxon>Microcoleaceae</taxon>
        <taxon>Microcoleus</taxon>
        <taxon>Microcoleus asticus</taxon>
    </lineage>
</organism>
<proteinExistence type="predicted"/>
<evidence type="ECO:0000313" key="1">
    <source>
        <dbReference type="EMBL" id="NQE33661.1"/>
    </source>
</evidence>
<dbReference type="EMBL" id="SRRZ01000018">
    <property type="protein sequence ID" value="NQE33661.1"/>
    <property type="molecule type" value="Genomic_DNA"/>
</dbReference>
<keyword evidence="2" id="KW-1185">Reference proteome</keyword>
<accession>A0ABX2CTH7</accession>
<comment type="caution">
    <text evidence="1">The sequence shown here is derived from an EMBL/GenBank/DDBJ whole genome shotgun (WGS) entry which is preliminary data.</text>
</comment>
<evidence type="ECO:0000313" key="2">
    <source>
        <dbReference type="Proteomes" id="UP000702425"/>
    </source>
</evidence>
<sequence>MCLFFELTLDSIDWFSQYLCDSTTGVNVIDWLLMSDLCQPDLGIGYFLDRPAT</sequence>
<gene>
    <name evidence="1" type="ORF">E5S67_01381</name>
</gene>
<dbReference type="Proteomes" id="UP000702425">
    <property type="component" value="Unassembled WGS sequence"/>
</dbReference>
<reference evidence="1 2" key="1">
    <citation type="journal article" date="2020" name="Sci. Rep.">
        <title>A novel cyanobacterial geosmin producer, revising GeoA distribution and dispersion patterns in Bacteria.</title>
        <authorList>
            <person name="Churro C."/>
            <person name="Semedo-Aguiar A.P."/>
            <person name="Silva A.D."/>
            <person name="Pereira-Leal J.B."/>
            <person name="Leite R.B."/>
        </authorList>
    </citation>
    <scope>NUCLEOTIDE SEQUENCE [LARGE SCALE GENOMIC DNA]</scope>
    <source>
        <strain evidence="1 2">IPMA8</strain>
    </source>
</reference>
<protein>
    <submittedName>
        <fullName evidence="1">Uncharacterized protein</fullName>
    </submittedName>
</protein>
<name>A0ABX2CTH7_9CYAN</name>